<dbReference type="PANTHER" id="PTHR21028">
    <property type="entry name" value="SI:CH211-156B7.4"/>
    <property type="match status" value="1"/>
</dbReference>
<dbReference type="InterPro" id="IPR008173">
    <property type="entry name" value="Adenylyl_cyclase_CyaB"/>
</dbReference>
<dbReference type="EMBL" id="AP017378">
    <property type="protein sequence ID" value="BBD07503.1"/>
    <property type="molecule type" value="Genomic_DNA"/>
</dbReference>
<name>A0A2Z6AWD9_9BACT</name>
<dbReference type="AlphaFoldDB" id="A0A2Z6AWD9"/>
<dbReference type="OrthoDB" id="116396at2"/>
<dbReference type="CDD" id="cd07890">
    <property type="entry name" value="CYTH-like_AC_IV-like"/>
    <property type="match status" value="1"/>
</dbReference>
<evidence type="ECO:0000259" key="1">
    <source>
        <dbReference type="PROSITE" id="PS51707"/>
    </source>
</evidence>
<dbReference type="InterPro" id="IPR033469">
    <property type="entry name" value="CYTH-like_dom_sf"/>
</dbReference>
<dbReference type="SMART" id="SM01118">
    <property type="entry name" value="CYTH"/>
    <property type="match status" value="1"/>
</dbReference>
<evidence type="ECO:0000313" key="2">
    <source>
        <dbReference type="EMBL" id="BBD07503.1"/>
    </source>
</evidence>
<dbReference type="SUPFAM" id="SSF55154">
    <property type="entry name" value="CYTH-like phosphatases"/>
    <property type="match status" value="1"/>
</dbReference>
<proteinExistence type="predicted"/>
<dbReference type="PANTHER" id="PTHR21028:SF2">
    <property type="entry name" value="CYTH DOMAIN-CONTAINING PROTEIN"/>
    <property type="match status" value="1"/>
</dbReference>
<dbReference type="KEGG" id="dfl:DFE_0777"/>
<dbReference type="RefSeq" id="WP_126376813.1">
    <property type="nucleotide sequence ID" value="NZ_AP017378.1"/>
</dbReference>
<accession>A0A2Z6AWD9</accession>
<evidence type="ECO:0000313" key="3">
    <source>
        <dbReference type="Proteomes" id="UP000269883"/>
    </source>
</evidence>
<sequence>MPMETELKYLGVNLDDVRHRLQALGADFQGKRFESNIVFDDEQRSLKGRGILVRLRDDGRRILTLKRPPAGPVPEGVKAWDEHETRIDDPGVIETLLGTLGYAPAFSYEKVREEWILEGCHICLDQMPFGDFLEIEGDPLAIPVAASALGVKSCEASTKNYHQLNREHREAVGLEPRESFVFDSDKKKALLAQLSKASESGQIPHRS</sequence>
<feature type="domain" description="CYTH" evidence="1">
    <location>
        <begin position="2"/>
        <end position="167"/>
    </location>
</feature>
<reference evidence="2 3" key="1">
    <citation type="journal article" date="2018" name="Sci. Adv.">
        <title>Multi-heme cytochromes provide a pathway for survival in energy-limited environments.</title>
        <authorList>
            <person name="Deng X."/>
            <person name="Dohmae N."/>
            <person name="Nealson K.H."/>
            <person name="Hashimoto K."/>
            <person name="Okamoto A."/>
        </authorList>
    </citation>
    <scope>NUCLEOTIDE SEQUENCE [LARGE SCALE GENOMIC DNA]</scope>
    <source>
        <strain evidence="2 3">IS5</strain>
    </source>
</reference>
<dbReference type="Pfam" id="PF01928">
    <property type="entry name" value="CYTH"/>
    <property type="match status" value="1"/>
</dbReference>
<dbReference type="Gene3D" id="2.40.320.10">
    <property type="entry name" value="Hypothetical Protein Pfu-838710-001"/>
    <property type="match status" value="1"/>
</dbReference>
<dbReference type="Proteomes" id="UP000269883">
    <property type="component" value="Chromosome"/>
</dbReference>
<dbReference type="PROSITE" id="PS51707">
    <property type="entry name" value="CYTH"/>
    <property type="match status" value="1"/>
</dbReference>
<dbReference type="InterPro" id="IPR023577">
    <property type="entry name" value="CYTH_domain"/>
</dbReference>
<protein>
    <submittedName>
        <fullName evidence="2">Adenylate cyclase</fullName>
    </submittedName>
</protein>
<gene>
    <name evidence="2" type="ORF">DFE_0777</name>
</gene>
<keyword evidence="3" id="KW-1185">Reference proteome</keyword>
<organism evidence="2 3">
    <name type="scientific">Desulfovibrio ferrophilus</name>
    <dbReference type="NCBI Taxonomy" id="241368"/>
    <lineage>
        <taxon>Bacteria</taxon>
        <taxon>Pseudomonadati</taxon>
        <taxon>Thermodesulfobacteriota</taxon>
        <taxon>Desulfovibrionia</taxon>
        <taxon>Desulfovibrionales</taxon>
        <taxon>Desulfovibrionaceae</taxon>
        <taxon>Desulfovibrio</taxon>
    </lineage>
</organism>